<dbReference type="AlphaFoldDB" id="A0A4V6RQU2"/>
<evidence type="ECO:0000313" key="2">
    <source>
        <dbReference type="Proteomes" id="UP000308092"/>
    </source>
</evidence>
<dbReference type="STRING" id="1220188.A0A4V6RQU2"/>
<name>A0A4V6RQU2_9EURO</name>
<dbReference type="EMBL" id="SOSA01000191">
    <property type="protein sequence ID" value="THC94744.1"/>
    <property type="molecule type" value="Genomic_DNA"/>
</dbReference>
<proteinExistence type="predicted"/>
<reference evidence="1 2" key="1">
    <citation type="submission" date="2019-03" db="EMBL/GenBank/DDBJ databases">
        <title>The genome sequence of a newly discovered highly antifungal drug resistant Aspergillus species, Aspergillus tanneri NIH 1004.</title>
        <authorList>
            <person name="Mounaud S."/>
            <person name="Singh I."/>
            <person name="Joardar V."/>
            <person name="Pakala S."/>
            <person name="Pakala S."/>
            <person name="Venepally P."/>
            <person name="Hoover J."/>
            <person name="Nierman W."/>
            <person name="Chung J."/>
            <person name="Losada L."/>
        </authorList>
    </citation>
    <scope>NUCLEOTIDE SEQUENCE [LARGE SCALE GENOMIC DNA]</scope>
    <source>
        <strain evidence="1 2">NIH1004</strain>
    </source>
</reference>
<gene>
    <name evidence="1" type="ORF">EYZ11_005783</name>
</gene>
<dbReference type="Proteomes" id="UP000308092">
    <property type="component" value="Unassembled WGS sequence"/>
</dbReference>
<evidence type="ECO:0000313" key="1">
    <source>
        <dbReference type="EMBL" id="THC94744.1"/>
    </source>
</evidence>
<keyword evidence="2" id="KW-1185">Reference proteome</keyword>
<sequence>MPDLRTFICSALFRPTQLLFTEPLVIATPLMSDFSFATEARQPFCSTIGFSETVCSLPFLSGSIGCWFSIFPRFIDYQIFAAR</sequence>
<organism evidence="1 2">
    <name type="scientific">Aspergillus tanneri</name>
    <dbReference type="NCBI Taxonomy" id="1220188"/>
    <lineage>
        <taxon>Eukaryota</taxon>
        <taxon>Fungi</taxon>
        <taxon>Dikarya</taxon>
        <taxon>Ascomycota</taxon>
        <taxon>Pezizomycotina</taxon>
        <taxon>Eurotiomycetes</taxon>
        <taxon>Eurotiomycetidae</taxon>
        <taxon>Eurotiales</taxon>
        <taxon>Aspergillaceae</taxon>
        <taxon>Aspergillus</taxon>
        <taxon>Aspergillus subgen. Circumdati</taxon>
    </lineage>
</organism>
<comment type="caution">
    <text evidence="1">The sequence shown here is derived from an EMBL/GenBank/DDBJ whole genome shotgun (WGS) entry which is preliminary data.</text>
</comment>
<protein>
    <submittedName>
        <fullName evidence="1">Uncharacterized protein</fullName>
    </submittedName>
</protein>
<accession>A0A4V6RQU2</accession>
<dbReference type="VEuPathDB" id="FungiDB:EYZ11_005783"/>